<reference evidence="1 2" key="1">
    <citation type="journal article" date="2011" name="J. Bacteriol.">
        <title>Genome sequence of Taylorella equigenitalis MCE9, the causative agent of contagious equine metritis.</title>
        <authorList>
            <person name="Hebert L."/>
            <person name="Moumen B."/>
            <person name="Duquesne F."/>
            <person name="Breuil M.F."/>
            <person name="Laugier C."/>
            <person name="Batto J.M."/>
            <person name="Renault P."/>
            <person name="Petry S."/>
        </authorList>
    </citation>
    <scope>NUCLEOTIDE SEQUENCE [LARGE SCALE GENOMIC DNA]</scope>
    <source>
        <strain evidence="1 2">MCE9</strain>
    </source>
</reference>
<dbReference type="Proteomes" id="UP000007472">
    <property type="component" value="Chromosome"/>
</dbReference>
<proteinExistence type="predicted"/>
<dbReference type="AlphaFoldDB" id="A0A654KFB4"/>
<name>A0A654KFB4_TAYEM</name>
<accession>A0A654KFB4</accession>
<dbReference type="EMBL" id="CP002456">
    <property type="protein sequence ID" value="ADU91102.1"/>
    <property type="molecule type" value="Genomic_DNA"/>
</dbReference>
<gene>
    <name evidence="1" type="ordered locus">TEQUI_0146</name>
</gene>
<organism evidence="1 2">
    <name type="scientific">Taylorella equigenitalis (strain MCE9)</name>
    <dbReference type="NCBI Taxonomy" id="937774"/>
    <lineage>
        <taxon>Bacteria</taxon>
        <taxon>Pseudomonadati</taxon>
        <taxon>Pseudomonadota</taxon>
        <taxon>Betaproteobacteria</taxon>
        <taxon>Burkholderiales</taxon>
        <taxon>Alcaligenaceae</taxon>
        <taxon>Taylorella</taxon>
    </lineage>
</organism>
<evidence type="ECO:0000313" key="2">
    <source>
        <dbReference type="Proteomes" id="UP000007472"/>
    </source>
</evidence>
<sequence length="205" mass="24412">MNIEDYGKEVRSIFENTNEYIQYGFSEEAIVEYLDTAIAKKTSKYRDDGFYLHQVDSKQYVSHFDPTDNSIINYGPVLADTFEEQVMWILEEWNHPEGNLRDFGYSIRSALRSHDIDDIDYLDDIEDNEYVNLFIDDGYAVYAYMENEKGERFFDCVDTRLRNRNHKIISFDKYEAKETYDNLDKSKYGDVEYFLVIENTHDITM</sequence>
<protein>
    <submittedName>
        <fullName evidence="1">Uncharacterized protein</fullName>
    </submittedName>
</protein>
<dbReference type="KEGG" id="teq:TEQUI_0146"/>
<evidence type="ECO:0000313" key="1">
    <source>
        <dbReference type="EMBL" id="ADU91102.1"/>
    </source>
</evidence>